<comment type="caution">
    <text evidence="1">The sequence shown here is derived from an EMBL/GenBank/DDBJ whole genome shotgun (WGS) entry which is preliminary data.</text>
</comment>
<keyword evidence="2" id="KW-1185">Reference proteome</keyword>
<dbReference type="AlphaFoldDB" id="A0A9Q3BN40"/>
<reference evidence="1" key="1">
    <citation type="submission" date="2021-03" db="EMBL/GenBank/DDBJ databases">
        <title>Draft genome sequence of rust myrtle Austropuccinia psidii MF-1, a brazilian biotype.</title>
        <authorList>
            <person name="Quecine M.C."/>
            <person name="Pachon D.M.R."/>
            <person name="Bonatelli M.L."/>
            <person name="Correr F.H."/>
            <person name="Franceschini L.M."/>
            <person name="Leite T.F."/>
            <person name="Margarido G.R.A."/>
            <person name="Almeida C.A."/>
            <person name="Ferrarezi J.A."/>
            <person name="Labate C.A."/>
        </authorList>
    </citation>
    <scope>NUCLEOTIDE SEQUENCE</scope>
    <source>
        <strain evidence="1">MF-1</strain>
    </source>
</reference>
<dbReference type="Proteomes" id="UP000765509">
    <property type="component" value="Unassembled WGS sequence"/>
</dbReference>
<dbReference type="EMBL" id="AVOT02001838">
    <property type="protein sequence ID" value="MBW0468337.1"/>
    <property type="molecule type" value="Genomic_DNA"/>
</dbReference>
<evidence type="ECO:0000313" key="2">
    <source>
        <dbReference type="Proteomes" id="UP000765509"/>
    </source>
</evidence>
<accession>A0A9Q3BN40</accession>
<gene>
    <name evidence="1" type="ORF">O181_008052</name>
</gene>
<protein>
    <submittedName>
        <fullName evidence="1">Uncharacterized protein</fullName>
    </submittedName>
</protein>
<name>A0A9Q3BN40_9BASI</name>
<organism evidence="1 2">
    <name type="scientific">Austropuccinia psidii MF-1</name>
    <dbReference type="NCBI Taxonomy" id="1389203"/>
    <lineage>
        <taxon>Eukaryota</taxon>
        <taxon>Fungi</taxon>
        <taxon>Dikarya</taxon>
        <taxon>Basidiomycota</taxon>
        <taxon>Pucciniomycotina</taxon>
        <taxon>Pucciniomycetes</taxon>
        <taxon>Pucciniales</taxon>
        <taxon>Sphaerophragmiaceae</taxon>
        <taxon>Austropuccinia</taxon>
    </lineage>
</organism>
<dbReference type="OrthoDB" id="421040at2759"/>
<sequence length="155" mass="17899">MWHHKATRLSTGMMRQTPTAFLKHYCNVRYFTKKHIKLTHNYIHNKITGPTEDPSMEMIQNKLPSTPPSHPLPLSLILNKEDLLKSHQTRRKTILTLPYPPWSKPIALINNMSLTKEQSKKMLPHQVEEEIHKGTLVFFSDGSLLTQLEGGQLQP</sequence>
<proteinExistence type="predicted"/>
<evidence type="ECO:0000313" key="1">
    <source>
        <dbReference type="EMBL" id="MBW0468337.1"/>
    </source>
</evidence>